<comment type="caution">
    <text evidence="5">The sequence shown here is derived from an EMBL/GenBank/DDBJ whole genome shotgun (WGS) entry which is preliminary data.</text>
</comment>
<evidence type="ECO:0000256" key="2">
    <source>
        <dbReference type="ARBA" id="ARBA00023125"/>
    </source>
</evidence>
<dbReference type="EMBL" id="VYUA01000002">
    <property type="protein sequence ID" value="KAB2593953.1"/>
    <property type="molecule type" value="Genomic_DNA"/>
</dbReference>
<keyword evidence="3" id="KW-0804">Transcription</keyword>
<evidence type="ECO:0000256" key="1">
    <source>
        <dbReference type="ARBA" id="ARBA00023015"/>
    </source>
</evidence>
<name>A0A5N5ETY1_9ACTN</name>
<dbReference type="CDD" id="cd01392">
    <property type="entry name" value="HTH_LacI"/>
    <property type="match status" value="1"/>
</dbReference>
<dbReference type="PANTHER" id="PTHR30146">
    <property type="entry name" value="LACI-RELATED TRANSCRIPTIONAL REPRESSOR"/>
    <property type="match status" value="1"/>
</dbReference>
<gene>
    <name evidence="5" type="ORF">F5983_02805</name>
</gene>
<dbReference type="InterPro" id="IPR000843">
    <property type="entry name" value="HTH_LacI"/>
</dbReference>
<evidence type="ECO:0000259" key="4">
    <source>
        <dbReference type="PROSITE" id="PS50932"/>
    </source>
</evidence>
<dbReference type="InterPro" id="IPR028082">
    <property type="entry name" value="Peripla_BP_I"/>
</dbReference>
<organism evidence="5 6">
    <name type="scientific">Streptomyces arboris</name>
    <dbReference type="NCBI Taxonomy" id="2600619"/>
    <lineage>
        <taxon>Bacteria</taxon>
        <taxon>Bacillati</taxon>
        <taxon>Actinomycetota</taxon>
        <taxon>Actinomycetes</taxon>
        <taxon>Kitasatosporales</taxon>
        <taxon>Streptomycetaceae</taxon>
        <taxon>Streptomyces</taxon>
    </lineage>
</organism>
<dbReference type="Proteomes" id="UP000326907">
    <property type="component" value="Unassembled WGS sequence"/>
</dbReference>
<dbReference type="PROSITE" id="PS00356">
    <property type="entry name" value="HTH_LACI_1"/>
    <property type="match status" value="1"/>
</dbReference>
<accession>A0A5N5ETY1</accession>
<dbReference type="InterPro" id="IPR046335">
    <property type="entry name" value="LacI/GalR-like_sensor"/>
</dbReference>
<feature type="domain" description="HTH lacI-type" evidence="4">
    <location>
        <begin position="15"/>
        <end position="69"/>
    </location>
</feature>
<dbReference type="Gene3D" id="1.10.260.40">
    <property type="entry name" value="lambda repressor-like DNA-binding domains"/>
    <property type="match status" value="1"/>
</dbReference>
<dbReference type="Gene3D" id="3.40.50.2300">
    <property type="match status" value="2"/>
</dbReference>
<dbReference type="SUPFAM" id="SSF47413">
    <property type="entry name" value="lambda repressor-like DNA-binding domains"/>
    <property type="match status" value="1"/>
</dbReference>
<keyword evidence="2 5" id="KW-0238">DNA-binding</keyword>
<dbReference type="GO" id="GO:0000976">
    <property type="term" value="F:transcription cis-regulatory region binding"/>
    <property type="evidence" value="ECO:0007669"/>
    <property type="project" value="TreeGrafter"/>
</dbReference>
<keyword evidence="6" id="KW-1185">Reference proteome</keyword>
<dbReference type="Pfam" id="PF00356">
    <property type="entry name" value="LacI"/>
    <property type="match status" value="1"/>
</dbReference>
<reference evidence="5 6" key="1">
    <citation type="submission" date="2019-09" db="EMBL/GenBank/DDBJ databases">
        <authorList>
            <person name="Liu P."/>
        </authorList>
    </citation>
    <scope>NUCLEOTIDE SEQUENCE [LARGE SCALE GENOMIC DNA]</scope>
    <source>
        <strain evidence="5 6">TRM68085</strain>
    </source>
</reference>
<protein>
    <submittedName>
        <fullName evidence="5">LacI family DNA-binding transcriptional regulator</fullName>
    </submittedName>
</protein>
<dbReference type="CDD" id="cd01574">
    <property type="entry name" value="PBP1_LacI"/>
    <property type="match status" value="1"/>
</dbReference>
<dbReference type="Pfam" id="PF13377">
    <property type="entry name" value="Peripla_BP_3"/>
    <property type="match status" value="1"/>
</dbReference>
<evidence type="ECO:0000256" key="3">
    <source>
        <dbReference type="ARBA" id="ARBA00023163"/>
    </source>
</evidence>
<dbReference type="InterPro" id="IPR010982">
    <property type="entry name" value="Lambda_DNA-bd_dom_sf"/>
</dbReference>
<dbReference type="PROSITE" id="PS50932">
    <property type="entry name" value="HTH_LACI_2"/>
    <property type="match status" value="1"/>
</dbReference>
<proteinExistence type="predicted"/>
<keyword evidence="1" id="KW-0805">Transcription regulation</keyword>
<evidence type="ECO:0000313" key="5">
    <source>
        <dbReference type="EMBL" id="KAB2593953.1"/>
    </source>
</evidence>
<evidence type="ECO:0000313" key="6">
    <source>
        <dbReference type="Proteomes" id="UP000326907"/>
    </source>
</evidence>
<sequence>MQVEDASAATRVREPAMTDVARLAGVSHQTVSRVLNGHPNVREQTRLRVRAAIAELGYRPNRAARTLVTGRSQQIGVVAQNSTLYGPTSMLAAFELAAAAQGFAVSVRRVRVLDRSSIAAAVEHHRDQRVAGIVVIAPTASADEALAEIPADVPLVAVDGDPDRGGALVTVDQEKGAFAATRHLLDAGHQTVWHISGPPDWFDAAGRARGWRRALQEAGAEIPPVSSADWSASSGYRAGQMLARMPEVTAIFAANDHLALGAIRAMAERGRRVPEDVSIVGFDDVPEAEFFSPPLTTVRPDFDGVATETLSLLLARIEGESGPSLRTLNPTLIPRESVAAPRG</sequence>
<dbReference type="SUPFAM" id="SSF53822">
    <property type="entry name" value="Periplasmic binding protein-like I"/>
    <property type="match status" value="1"/>
</dbReference>
<dbReference type="GO" id="GO:0003700">
    <property type="term" value="F:DNA-binding transcription factor activity"/>
    <property type="evidence" value="ECO:0007669"/>
    <property type="project" value="TreeGrafter"/>
</dbReference>
<dbReference type="SMART" id="SM00354">
    <property type="entry name" value="HTH_LACI"/>
    <property type="match status" value="1"/>
</dbReference>
<dbReference type="AlphaFoldDB" id="A0A5N5ETY1"/>
<dbReference type="PANTHER" id="PTHR30146:SF109">
    <property type="entry name" value="HTH-TYPE TRANSCRIPTIONAL REGULATOR GALS"/>
    <property type="match status" value="1"/>
</dbReference>